<dbReference type="PANTHER" id="PTHR30387:SF2">
    <property type="entry name" value="MANNONATE DEHYDRATASE"/>
    <property type="match status" value="1"/>
</dbReference>
<dbReference type="InterPro" id="IPR036237">
    <property type="entry name" value="Xyl_isomerase-like_sf"/>
</dbReference>
<dbReference type="GO" id="GO:0008198">
    <property type="term" value="F:ferrous iron binding"/>
    <property type="evidence" value="ECO:0007669"/>
    <property type="project" value="TreeGrafter"/>
</dbReference>
<evidence type="ECO:0000256" key="3">
    <source>
        <dbReference type="ARBA" id="ARBA00004892"/>
    </source>
</evidence>
<dbReference type="GO" id="GO:0030145">
    <property type="term" value="F:manganese ion binding"/>
    <property type="evidence" value="ECO:0007669"/>
    <property type="project" value="TreeGrafter"/>
</dbReference>
<dbReference type="EMBL" id="QFPW01000012">
    <property type="protein sequence ID" value="PZQ48338.1"/>
    <property type="molecule type" value="Genomic_DNA"/>
</dbReference>
<keyword evidence="8 9" id="KW-0456">Lyase</keyword>
<comment type="function">
    <text evidence="2 9">Catalyzes the dehydration of D-mannonate.</text>
</comment>
<comment type="cofactor">
    <cofactor evidence="9">
        <name>Fe(2+)</name>
        <dbReference type="ChEBI" id="CHEBI:29033"/>
    </cofactor>
    <cofactor evidence="9">
        <name>Mn(2+)</name>
        <dbReference type="ChEBI" id="CHEBI:29035"/>
    </cofactor>
</comment>
<comment type="pathway">
    <text evidence="3 9">Carbohydrate metabolism; pentose and glucuronate interconversion.</text>
</comment>
<evidence type="ECO:0000256" key="8">
    <source>
        <dbReference type="ARBA" id="ARBA00023239"/>
    </source>
</evidence>
<dbReference type="HAMAP" id="MF_00106">
    <property type="entry name" value="UxuA"/>
    <property type="match status" value="1"/>
</dbReference>
<comment type="caution">
    <text evidence="10">The sequence shown here is derived from an EMBL/GenBank/DDBJ whole genome shotgun (WGS) entry which is preliminary data.</text>
</comment>
<evidence type="ECO:0000256" key="2">
    <source>
        <dbReference type="ARBA" id="ARBA00002713"/>
    </source>
</evidence>
<dbReference type="NCBIfam" id="NF003027">
    <property type="entry name" value="PRK03906.1"/>
    <property type="match status" value="1"/>
</dbReference>
<accession>A0A2W5N711</accession>
<evidence type="ECO:0000256" key="7">
    <source>
        <dbReference type="ARBA" id="ARBA00023211"/>
    </source>
</evidence>
<dbReference type="UniPathway" id="UPA00246"/>
<dbReference type="GO" id="GO:0008927">
    <property type="term" value="F:mannonate dehydratase activity"/>
    <property type="evidence" value="ECO:0007669"/>
    <property type="project" value="UniProtKB-UniRule"/>
</dbReference>
<reference evidence="10 11" key="1">
    <citation type="submission" date="2017-08" db="EMBL/GenBank/DDBJ databases">
        <title>Infants hospitalized years apart are colonized by the same room-sourced microbial strains.</title>
        <authorList>
            <person name="Brooks B."/>
            <person name="Olm M.R."/>
            <person name="Firek B.A."/>
            <person name="Baker R."/>
            <person name="Thomas B.C."/>
            <person name="Morowitz M.J."/>
            <person name="Banfield J.F."/>
        </authorList>
    </citation>
    <scope>NUCLEOTIDE SEQUENCE [LARGE SCALE GENOMIC DNA]</scope>
    <source>
        <strain evidence="10">S2_005_002_R2_34</strain>
    </source>
</reference>
<proteinExistence type="inferred from homology"/>
<dbReference type="NCBIfam" id="TIGR00695">
    <property type="entry name" value="uxuA"/>
    <property type="match status" value="1"/>
</dbReference>
<dbReference type="EC" id="4.2.1.8" evidence="5 9"/>
<keyword evidence="7 9" id="KW-0464">Manganese</keyword>
<dbReference type="AlphaFoldDB" id="A0A2W5N711"/>
<evidence type="ECO:0000313" key="11">
    <source>
        <dbReference type="Proteomes" id="UP000249185"/>
    </source>
</evidence>
<evidence type="ECO:0000256" key="6">
    <source>
        <dbReference type="ARBA" id="ARBA00023004"/>
    </source>
</evidence>
<comment type="similarity">
    <text evidence="4 9">Belongs to the mannonate dehydratase family.</text>
</comment>
<organism evidence="10 11">
    <name type="scientific">Rhodovulum sulfidophilum</name>
    <name type="common">Rhodobacter sulfidophilus</name>
    <dbReference type="NCBI Taxonomy" id="35806"/>
    <lineage>
        <taxon>Bacteria</taxon>
        <taxon>Pseudomonadati</taxon>
        <taxon>Pseudomonadota</taxon>
        <taxon>Alphaproteobacteria</taxon>
        <taxon>Rhodobacterales</taxon>
        <taxon>Paracoccaceae</taxon>
        <taxon>Rhodovulum</taxon>
    </lineage>
</organism>
<dbReference type="SUPFAM" id="SSF51658">
    <property type="entry name" value="Xylose isomerase-like"/>
    <property type="match status" value="1"/>
</dbReference>
<evidence type="ECO:0000256" key="4">
    <source>
        <dbReference type="ARBA" id="ARBA00007389"/>
    </source>
</evidence>
<evidence type="ECO:0000256" key="1">
    <source>
        <dbReference type="ARBA" id="ARBA00001794"/>
    </source>
</evidence>
<comment type="catalytic activity">
    <reaction evidence="1 9">
        <text>D-mannonate = 2-dehydro-3-deoxy-D-gluconate + H2O</text>
        <dbReference type="Rhea" id="RHEA:20097"/>
        <dbReference type="ChEBI" id="CHEBI:15377"/>
        <dbReference type="ChEBI" id="CHEBI:17767"/>
        <dbReference type="ChEBI" id="CHEBI:57990"/>
        <dbReference type="EC" id="4.2.1.8"/>
    </reaction>
</comment>
<dbReference type="PIRSF" id="PIRSF016049">
    <property type="entry name" value="Man_dehyd"/>
    <property type="match status" value="1"/>
</dbReference>
<evidence type="ECO:0000256" key="5">
    <source>
        <dbReference type="ARBA" id="ARBA00012927"/>
    </source>
</evidence>
<dbReference type="GO" id="GO:0042840">
    <property type="term" value="P:D-glucuronate catabolic process"/>
    <property type="evidence" value="ECO:0007669"/>
    <property type="project" value="TreeGrafter"/>
</dbReference>
<sequence length="409" mass="44545">MRHTWRWFGPGDPVAIDAAAQAGARGIVTAPRHVPAGAVWSPEEIARRQAEVAVTRDGAPSGLAWEVVESLPVTEAIKTQTGDWRAHVANWIASARNLRAAGIEVICYNFMPILDWTRTDLAWRRPNGARCMRFDLVDFAVFDIHILERPGAAEDFAEPARAEAARRFGAMDDAGRAALAGNVVFGLPGAARRLSLEDVRALLATYAPIDDARLRRHFNDFLEQVAPVAQEIGLRLCCHPDDPPFPLLGLPRIMSTEADHAERVAAVDLPANGITLCSGSLGARPDNDLPGMMRRLGDRVHFLHLRNVRRDADTVPASFFEDEHLGGQTDMVALIDAVLAEEARRRAAGRADAQIPMRPDHGQEILDDIGRGGQPGYPAIGRLKGLAELRGVEMALARTHARVDAGRTA</sequence>
<dbReference type="PANTHER" id="PTHR30387">
    <property type="entry name" value="MANNONATE DEHYDRATASE"/>
    <property type="match status" value="1"/>
</dbReference>
<keyword evidence="6 9" id="KW-0408">Iron</keyword>
<dbReference type="InterPro" id="IPR004628">
    <property type="entry name" value="Man_deHydtase"/>
</dbReference>
<evidence type="ECO:0000256" key="9">
    <source>
        <dbReference type="HAMAP-Rule" id="MF_00106"/>
    </source>
</evidence>
<evidence type="ECO:0000313" key="10">
    <source>
        <dbReference type="EMBL" id="PZQ48338.1"/>
    </source>
</evidence>
<protein>
    <recommendedName>
        <fullName evidence="5 9">Mannonate dehydratase</fullName>
        <ecNumber evidence="5 9">4.2.1.8</ecNumber>
    </recommendedName>
    <alternativeName>
        <fullName evidence="9">D-mannonate hydro-lyase</fullName>
    </alternativeName>
</protein>
<name>A0A2W5N711_RHOSU</name>
<dbReference type="Proteomes" id="UP000249185">
    <property type="component" value="Unassembled WGS sequence"/>
</dbReference>
<dbReference type="Pfam" id="PF03786">
    <property type="entry name" value="UxuA"/>
    <property type="match status" value="1"/>
</dbReference>
<gene>
    <name evidence="9 10" type="primary">uxuA</name>
    <name evidence="10" type="ORF">DI556_14400</name>
</gene>
<dbReference type="Gene3D" id="3.20.20.150">
    <property type="entry name" value="Divalent-metal-dependent TIM barrel enzymes"/>
    <property type="match status" value="1"/>
</dbReference>